<feature type="compositionally biased region" description="Low complexity" evidence="1">
    <location>
        <begin position="223"/>
        <end position="233"/>
    </location>
</feature>
<feature type="compositionally biased region" description="Basic and acidic residues" evidence="1">
    <location>
        <begin position="18"/>
        <end position="28"/>
    </location>
</feature>
<accession>A0A5J4WIM0</accession>
<sequence>MSSLTEQQIQQIVDEEETKAGREFEAEKGVSGSGAGGQGMTEFDLNQIEKEARQEFEAERSYGAGELSSAGGGLIEIDGMVDDYDYYESQSTRQDRMKPRAKAFRTLPFHPSMIQRTRKNGGPQFREEAVGVHATLIVNLNRDIKKINSVSEQDLDDNAATPDNVVVYDKKRNAIYSVYGYSTAVGFGDPEHQHKRNWKKQYYSDVNDLERIALAAKLKQQGIKGDKQGQISQRRSTFPNVPPIVPPNMPPIQALPELLPLNLPLNLPPNLLLHQQPK</sequence>
<gene>
    <name evidence="2" type="ORF">EZS28_010273</name>
</gene>
<comment type="caution">
    <text evidence="2">The sequence shown here is derived from an EMBL/GenBank/DDBJ whole genome shotgun (WGS) entry which is preliminary data.</text>
</comment>
<dbReference type="Proteomes" id="UP000324800">
    <property type="component" value="Unassembled WGS sequence"/>
</dbReference>
<dbReference type="EMBL" id="SNRW01002011">
    <property type="protein sequence ID" value="KAA6394199.1"/>
    <property type="molecule type" value="Genomic_DNA"/>
</dbReference>
<evidence type="ECO:0000256" key="1">
    <source>
        <dbReference type="SAM" id="MobiDB-lite"/>
    </source>
</evidence>
<name>A0A5J4WIM0_9EUKA</name>
<feature type="region of interest" description="Disordered" evidence="1">
    <location>
        <begin position="223"/>
        <end position="245"/>
    </location>
</feature>
<dbReference type="AlphaFoldDB" id="A0A5J4WIM0"/>
<feature type="region of interest" description="Disordered" evidence="1">
    <location>
        <begin position="14"/>
        <end position="46"/>
    </location>
</feature>
<protein>
    <submittedName>
        <fullName evidence="2">Uncharacterized protein</fullName>
    </submittedName>
</protein>
<evidence type="ECO:0000313" key="2">
    <source>
        <dbReference type="EMBL" id="KAA6394199.1"/>
    </source>
</evidence>
<evidence type="ECO:0000313" key="3">
    <source>
        <dbReference type="Proteomes" id="UP000324800"/>
    </source>
</evidence>
<reference evidence="2 3" key="1">
    <citation type="submission" date="2019-03" db="EMBL/GenBank/DDBJ databases">
        <title>Single cell metagenomics reveals metabolic interactions within the superorganism composed of flagellate Streblomastix strix and complex community of Bacteroidetes bacteria on its surface.</title>
        <authorList>
            <person name="Treitli S.C."/>
            <person name="Kolisko M."/>
            <person name="Husnik F."/>
            <person name="Keeling P."/>
            <person name="Hampl V."/>
        </authorList>
    </citation>
    <scope>NUCLEOTIDE SEQUENCE [LARGE SCALE GENOMIC DNA]</scope>
    <source>
        <strain evidence="2">ST1C</strain>
    </source>
</reference>
<organism evidence="2 3">
    <name type="scientific">Streblomastix strix</name>
    <dbReference type="NCBI Taxonomy" id="222440"/>
    <lineage>
        <taxon>Eukaryota</taxon>
        <taxon>Metamonada</taxon>
        <taxon>Preaxostyla</taxon>
        <taxon>Oxymonadida</taxon>
        <taxon>Streblomastigidae</taxon>
        <taxon>Streblomastix</taxon>
    </lineage>
</organism>
<proteinExistence type="predicted"/>